<evidence type="ECO:0000256" key="4">
    <source>
        <dbReference type="ARBA" id="ARBA00023163"/>
    </source>
</evidence>
<dbReference type="GO" id="GO:0032993">
    <property type="term" value="C:protein-DNA complex"/>
    <property type="evidence" value="ECO:0007669"/>
    <property type="project" value="TreeGrafter"/>
</dbReference>
<evidence type="ECO:0000313" key="8">
    <source>
        <dbReference type="Proteomes" id="UP000605361"/>
    </source>
</evidence>
<dbReference type="CDD" id="cd05466">
    <property type="entry name" value="PBP2_LTTR_substrate"/>
    <property type="match status" value="1"/>
</dbReference>
<name>A0A931AJC2_9ACTN</name>
<comment type="caution">
    <text evidence="7">The sequence shown here is derived from an EMBL/GenBank/DDBJ whole genome shotgun (WGS) entry which is preliminary data.</text>
</comment>
<sequence>APSGVAEKEPGDAREAVPGTGAARGAGVVGGRGTASDGGEGPDNAPAVGEEQLRFADEFLAVVPRRHPLAGRDRAGLAELVEAGVADPGGTCGPLLAEGFEAHGVEWRPAHVVRDVATVLAMADAGITAGVVPAIAAPRPAPPGVVLLPLDPPLHRTVYIRYRSGDDRAALLAEHLAAR</sequence>
<dbReference type="EMBL" id="JADOGI010000113">
    <property type="protein sequence ID" value="MBF8190142.1"/>
    <property type="molecule type" value="Genomic_DNA"/>
</dbReference>
<feature type="domain" description="LysR substrate-binding" evidence="6">
    <location>
        <begin position="52"/>
        <end position="171"/>
    </location>
</feature>
<evidence type="ECO:0000256" key="2">
    <source>
        <dbReference type="ARBA" id="ARBA00023015"/>
    </source>
</evidence>
<accession>A0A931AJC2</accession>
<keyword evidence="2" id="KW-0805">Transcription regulation</keyword>
<feature type="non-terminal residue" evidence="7">
    <location>
        <position position="1"/>
    </location>
</feature>
<proteinExistence type="inferred from homology"/>
<comment type="similarity">
    <text evidence="1">Belongs to the LysR transcriptional regulatory family.</text>
</comment>
<dbReference type="AlphaFoldDB" id="A0A931AJC2"/>
<dbReference type="GO" id="GO:0003700">
    <property type="term" value="F:DNA-binding transcription factor activity"/>
    <property type="evidence" value="ECO:0007669"/>
    <property type="project" value="TreeGrafter"/>
</dbReference>
<dbReference type="InterPro" id="IPR005119">
    <property type="entry name" value="LysR_subst-bd"/>
</dbReference>
<evidence type="ECO:0000256" key="3">
    <source>
        <dbReference type="ARBA" id="ARBA00023125"/>
    </source>
</evidence>
<protein>
    <submittedName>
        <fullName evidence="7">LysR family transcriptional regulator substrate-binding protein</fullName>
    </submittedName>
</protein>
<organism evidence="7 8">
    <name type="scientific">Nonomuraea cypriaca</name>
    <dbReference type="NCBI Taxonomy" id="1187855"/>
    <lineage>
        <taxon>Bacteria</taxon>
        <taxon>Bacillati</taxon>
        <taxon>Actinomycetota</taxon>
        <taxon>Actinomycetes</taxon>
        <taxon>Streptosporangiales</taxon>
        <taxon>Streptosporangiaceae</taxon>
        <taxon>Nonomuraea</taxon>
    </lineage>
</organism>
<keyword evidence="4" id="KW-0804">Transcription</keyword>
<dbReference type="SUPFAM" id="SSF53850">
    <property type="entry name" value="Periplasmic binding protein-like II"/>
    <property type="match status" value="1"/>
</dbReference>
<dbReference type="Proteomes" id="UP000605361">
    <property type="component" value="Unassembled WGS sequence"/>
</dbReference>
<reference evidence="7" key="1">
    <citation type="submission" date="2020-11" db="EMBL/GenBank/DDBJ databases">
        <title>Whole-genome analyses of Nonomuraea sp. K274.</title>
        <authorList>
            <person name="Veyisoglu A."/>
        </authorList>
    </citation>
    <scope>NUCLEOTIDE SEQUENCE</scope>
    <source>
        <strain evidence="7">K274</strain>
    </source>
</reference>
<feature type="compositionally biased region" description="Gly residues" evidence="5">
    <location>
        <begin position="22"/>
        <end position="41"/>
    </location>
</feature>
<gene>
    <name evidence="7" type="ORF">ITP53_31340</name>
</gene>
<feature type="region of interest" description="Disordered" evidence="5">
    <location>
        <begin position="1"/>
        <end position="47"/>
    </location>
</feature>
<dbReference type="PANTHER" id="PTHR30346:SF29">
    <property type="entry name" value="LYSR SUBSTRATE-BINDING"/>
    <property type="match status" value="1"/>
</dbReference>
<evidence type="ECO:0000256" key="1">
    <source>
        <dbReference type="ARBA" id="ARBA00009437"/>
    </source>
</evidence>
<dbReference type="Gene3D" id="3.40.190.10">
    <property type="entry name" value="Periplasmic binding protein-like II"/>
    <property type="match status" value="2"/>
</dbReference>
<keyword evidence="8" id="KW-1185">Reference proteome</keyword>
<evidence type="ECO:0000313" key="7">
    <source>
        <dbReference type="EMBL" id="MBF8190142.1"/>
    </source>
</evidence>
<keyword evidence="3" id="KW-0238">DNA-binding</keyword>
<dbReference type="PANTHER" id="PTHR30346">
    <property type="entry name" value="TRANSCRIPTIONAL DUAL REGULATOR HCAR-RELATED"/>
    <property type="match status" value="1"/>
</dbReference>
<dbReference type="GO" id="GO:0003677">
    <property type="term" value="F:DNA binding"/>
    <property type="evidence" value="ECO:0007669"/>
    <property type="project" value="UniProtKB-KW"/>
</dbReference>
<evidence type="ECO:0000259" key="6">
    <source>
        <dbReference type="Pfam" id="PF03466"/>
    </source>
</evidence>
<evidence type="ECO:0000256" key="5">
    <source>
        <dbReference type="SAM" id="MobiDB-lite"/>
    </source>
</evidence>
<dbReference type="Pfam" id="PF03466">
    <property type="entry name" value="LysR_substrate"/>
    <property type="match status" value="1"/>
</dbReference>
<feature type="compositionally biased region" description="Basic and acidic residues" evidence="5">
    <location>
        <begin position="1"/>
        <end position="15"/>
    </location>
</feature>